<keyword evidence="3" id="KW-0378">Hydrolase</keyword>
<accession>A0A443Q6F6</accession>
<evidence type="ECO:0000313" key="4">
    <source>
        <dbReference type="Proteomes" id="UP000285301"/>
    </source>
</evidence>
<feature type="domain" description="Amidase" evidence="2">
    <location>
        <begin position="26"/>
        <end position="306"/>
    </location>
</feature>
<dbReference type="InterPro" id="IPR020556">
    <property type="entry name" value="Amidase_CS"/>
</dbReference>
<dbReference type="InterPro" id="IPR023631">
    <property type="entry name" value="Amidase_dom"/>
</dbReference>
<comment type="caution">
    <text evidence="3">The sequence shown here is derived from an EMBL/GenBank/DDBJ whole genome shotgun (WGS) entry which is preliminary data.</text>
</comment>
<dbReference type="SUPFAM" id="SSF75304">
    <property type="entry name" value="Amidase signature (AS) enzymes"/>
    <property type="match status" value="1"/>
</dbReference>
<dbReference type="Proteomes" id="UP000285301">
    <property type="component" value="Unassembled WGS sequence"/>
</dbReference>
<dbReference type="OrthoDB" id="6428749at2759"/>
<reference evidence="3 4" key="1">
    <citation type="journal article" date="2018" name="Gigascience">
        <title>Genomes of trombidid mites reveal novel predicted allergens and laterally-transferred genes associated with secondary metabolism.</title>
        <authorList>
            <person name="Dong X."/>
            <person name="Chaisiri K."/>
            <person name="Xia D."/>
            <person name="Armstrong S.D."/>
            <person name="Fang Y."/>
            <person name="Donnelly M.J."/>
            <person name="Kadowaki T."/>
            <person name="McGarry J.W."/>
            <person name="Darby A.C."/>
            <person name="Makepeace B.L."/>
        </authorList>
    </citation>
    <scope>NUCLEOTIDE SEQUENCE [LARGE SCALE GENOMIC DNA]</scope>
    <source>
        <strain evidence="3">UoL-WK</strain>
    </source>
</reference>
<comment type="similarity">
    <text evidence="1">Belongs to the amidase family.</text>
</comment>
<dbReference type="PANTHER" id="PTHR43372:SF4">
    <property type="entry name" value="FATTY-ACID AMIDE HYDROLASE 2"/>
    <property type="match status" value="1"/>
</dbReference>
<evidence type="ECO:0000256" key="1">
    <source>
        <dbReference type="ARBA" id="ARBA00009199"/>
    </source>
</evidence>
<dbReference type="InterPro" id="IPR052739">
    <property type="entry name" value="FAAH2"/>
</dbReference>
<dbReference type="EMBL" id="NCKU01020361">
    <property type="protein sequence ID" value="RWR98611.1"/>
    <property type="molecule type" value="Genomic_DNA"/>
</dbReference>
<name>A0A443Q6F6_9ACAR</name>
<evidence type="ECO:0000313" key="3">
    <source>
        <dbReference type="EMBL" id="RWR98611.1"/>
    </source>
</evidence>
<dbReference type="InterPro" id="IPR036928">
    <property type="entry name" value="AS_sf"/>
</dbReference>
<dbReference type="GO" id="GO:0016787">
    <property type="term" value="F:hydrolase activity"/>
    <property type="evidence" value="ECO:0007669"/>
    <property type="project" value="UniProtKB-KW"/>
</dbReference>
<dbReference type="Gene3D" id="3.90.1300.10">
    <property type="entry name" value="Amidase signature (AS) domain"/>
    <property type="match status" value="1"/>
</dbReference>
<dbReference type="AlphaFoldDB" id="A0A443Q6F6"/>
<proteinExistence type="inferred from homology"/>
<protein>
    <submittedName>
        <fullName evidence="3">Fatty-acid amide hydrolase 2-like isoform X2</fullName>
    </submittedName>
</protein>
<dbReference type="STRING" id="1965070.A0A443Q6F6"/>
<dbReference type="PANTHER" id="PTHR43372">
    <property type="entry name" value="FATTY-ACID AMIDE HYDROLASE"/>
    <property type="match status" value="1"/>
</dbReference>
<evidence type="ECO:0000259" key="2">
    <source>
        <dbReference type="Pfam" id="PF01425"/>
    </source>
</evidence>
<dbReference type="GO" id="GO:0012505">
    <property type="term" value="C:endomembrane system"/>
    <property type="evidence" value="ECO:0007669"/>
    <property type="project" value="TreeGrafter"/>
</dbReference>
<dbReference type="PROSITE" id="PS00571">
    <property type="entry name" value="AMIDASES"/>
    <property type="match status" value="1"/>
</dbReference>
<gene>
    <name evidence="3" type="ORF">B4U79_04941</name>
</gene>
<keyword evidence="4" id="KW-1185">Reference proteome</keyword>
<organism evidence="3 4">
    <name type="scientific">Dinothrombium tinctorium</name>
    <dbReference type="NCBI Taxonomy" id="1965070"/>
    <lineage>
        <taxon>Eukaryota</taxon>
        <taxon>Metazoa</taxon>
        <taxon>Ecdysozoa</taxon>
        <taxon>Arthropoda</taxon>
        <taxon>Chelicerata</taxon>
        <taxon>Arachnida</taxon>
        <taxon>Acari</taxon>
        <taxon>Acariformes</taxon>
        <taxon>Trombidiformes</taxon>
        <taxon>Prostigmata</taxon>
        <taxon>Anystina</taxon>
        <taxon>Parasitengona</taxon>
        <taxon>Trombidioidea</taxon>
        <taxon>Trombidiidae</taxon>
        <taxon>Dinothrombium</taxon>
    </lineage>
</organism>
<feature type="non-terminal residue" evidence="3">
    <location>
        <position position="310"/>
    </location>
</feature>
<feature type="non-terminal residue" evidence="3">
    <location>
        <position position="1"/>
    </location>
</feature>
<sequence length="310" mass="33676">VENDVLLIPAVEIAQRIRERKLKAVEVVKAYLKRIEQVNPIINAVIKSREEAIREAEQIDEKLEHDWESVGHLPLLGVPFTVKNLISVKGMPFTAGLVSRKDEVASEDAKMVTNLRQAGAIPIGITNVPELGMSFDSSNCLFGKTNNPYDLSIIPGGSSGGEGAIISSAGSIIGIGSDIGGSIRIPSYFCGIFGHKVTPSVVPNEGLFSPLKPEAAPLFTAGPMCRYATDLKPMLKAMAGDQIYRLPKIDSLVDFSKILIFYMLESGNPWNTPMSPENQAAILKVVSHFEKTYKVSCTEVNIENMKDACT</sequence>
<dbReference type="Pfam" id="PF01425">
    <property type="entry name" value="Amidase"/>
    <property type="match status" value="1"/>
</dbReference>